<feature type="binding site" description="axial binding residue" evidence="13">
    <location>
        <position position="462"/>
    </location>
    <ligand>
        <name>heme</name>
        <dbReference type="ChEBI" id="CHEBI:30413"/>
    </ligand>
    <ligandPart>
        <name>Fe</name>
        <dbReference type="ChEBI" id="CHEBI:18248"/>
    </ligandPart>
</feature>
<dbReference type="Gene3D" id="1.10.630.10">
    <property type="entry name" value="Cytochrome P450"/>
    <property type="match status" value="1"/>
</dbReference>
<dbReference type="InterPro" id="IPR050121">
    <property type="entry name" value="Cytochrome_P450_monoxygenase"/>
</dbReference>
<keyword evidence="6" id="KW-0812">Transmembrane</keyword>
<evidence type="ECO:0000256" key="7">
    <source>
        <dbReference type="ARBA" id="ARBA00022723"/>
    </source>
</evidence>
<keyword evidence="9" id="KW-0560">Oxidoreductase</keyword>
<keyword evidence="11" id="KW-0503">Monooxygenase</keyword>
<evidence type="ECO:0000256" key="1">
    <source>
        <dbReference type="ARBA" id="ARBA00001971"/>
    </source>
</evidence>
<keyword evidence="12" id="KW-0472">Membrane</keyword>
<accession>A0A4Y7TZJ4</accession>
<organism evidence="14 15">
    <name type="scientific">Coprinellus micaceus</name>
    <name type="common">Glistening ink-cap mushroom</name>
    <name type="synonym">Coprinus micaceus</name>
    <dbReference type="NCBI Taxonomy" id="71717"/>
    <lineage>
        <taxon>Eukaryota</taxon>
        <taxon>Fungi</taxon>
        <taxon>Dikarya</taxon>
        <taxon>Basidiomycota</taxon>
        <taxon>Agaricomycotina</taxon>
        <taxon>Agaricomycetes</taxon>
        <taxon>Agaricomycetidae</taxon>
        <taxon>Agaricales</taxon>
        <taxon>Agaricineae</taxon>
        <taxon>Psathyrellaceae</taxon>
        <taxon>Coprinellus</taxon>
    </lineage>
</organism>
<dbReference type="GO" id="GO:0005506">
    <property type="term" value="F:iron ion binding"/>
    <property type="evidence" value="ECO:0007669"/>
    <property type="project" value="InterPro"/>
</dbReference>
<comment type="cofactor">
    <cofactor evidence="1 13">
        <name>heme</name>
        <dbReference type="ChEBI" id="CHEBI:30413"/>
    </cofactor>
</comment>
<reference evidence="14 15" key="1">
    <citation type="journal article" date="2019" name="Nat. Ecol. Evol.">
        <title>Megaphylogeny resolves global patterns of mushroom evolution.</title>
        <authorList>
            <person name="Varga T."/>
            <person name="Krizsan K."/>
            <person name="Foldi C."/>
            <person name="Dima B."/>
            <person name="Sanchez-Garcia M."/>
            <person name="Sanchez-Ramirez S."/>
            <person name="Szollosi G.J."/>
            <person name="Szarkandi J.G."/>
            <person name="Papp V."/>
            <person name="Albert L."/>
            <person name="Andreopoulos W."/>
            <person name="Angelini C."/>
            <person name="Antonin V."/>
            <person name="Barry K.W."/>
            <person name="Bougher N.L."/>
            <person name="Buchanan P."/>
            <person name="Buyck B."/>
            <person name="Bense V."/>
            <person name="Catcheside P."/>
            <person name="Chovatia M."/>
            <person name="Cooper J."/>
            <person name="Damon W."/>
            <person name="Desjardin D."/>
            <person name="Finy P."/>
            <person name="Geml J."/>
            <person name="Haridas S."/>
            <person name="Hughes K."/>
            <person name="Justo A."/>
            <person name="Karasinski D."/>
            <person name="Kautmanova I."/>
            <person name="Kiss B."/>
            <person name="Kocsube S."/>
            <person name="Kotiranta H."/>
            <person name="LaButti K.M."/>
            <person name="Lechner B.E."/>
            <person name="Liimatainen K."/>
            <person name="Lipzen A."/>
            <person name="Lukacs Z."/>
            <person name="Mihaltcheva S."/>
            <person name="Morgado L.N."/>
            <person name="Niskanen T."/>
            <person name="Noordeloos M.E."/>
            <person name="Ohm R.A."/>
            <person name="Ortiz-Santana B."/>
            <person name="Ovrebo C."/>
            <person name="Racz N."/>
            <person name="Riley R."/>
            <person name="Savchenko A."/>
            <person name="Shiryaev A."/>
            <person name="Soop K."/>
            <person name="Spirin V."/>
            <person name="Szebenyi C."/>
            <person name="Tomsovsky M."/>
            <person name="Tulloss R.E."/>
            <person name="Uehling J."/>
            <person name="Grigoriev I.V."/>
            <person name="Vagvolgyi C."/>
            <person name="Papp T."/>
            <person name="Martin F.M."/>
            <person name="Miettinen O."/>
            <person name="Hibbett D.S."/>
            <person name="Nagy L.G."/>
        </authorList>
    </citation>
    <scope>NUCLEOTIDE SEQUENCE [LARGE SCALE GENOMIC DNA]</scope>
    <source>
        <strain evidence="14 15">FP101781</strain>
    </source>
</reference>
<keyword evidence="8" id="KW-1133">Transmembrane helix</keyword>
<evidence type="ECO:0000256" key="8">
    <source>
        <dbReference type="ARBA" id="ARBA00022989"/>
    </source>
</evidence>
<proteinExistence type="inferred from homology"/>
<evidence type="ECO:0000256" key="4">
    <source>
        <dbReference type="ARBA" id="ARBA00010617"/>
    </source>
</evidence>
<dbReference type="EMBL" id="QPFP01000001">
    <property type="protein sequence ID" value="TEB39431.1"/>
    <property type="molecule type" value="Genomic_DNA"/>
</dbReference>
<evidence type="ECO:0000256" key="11">
    <source>
        <dbReference type="ARBA" id="ARBA00023033"/>
    </source>
</evidence>
<gene>
    <name evidence="14" type="ORF">FA13DRAFT_1750908</name>
</gene>
<evidence type="ECO:0000256" key="12">
    <source>
        <dbReference type="ARBA" id="ARBA00023136"/>
    </source>
</evidence>
<dbReference type="GO" id="GO:0004497">
    <property type="term" value="F:monooxygenase activity"/>
    <property type="evidence" value="ECO:0007669"/>
    <property type="project" value="UniProtKB-KW"/>
</dbReference>
<evidence type="ECO:0000256" key="10">
    <source>
        <dbReference type="ARBA" id="ARBA00023004"/>
    </source>
</evidence>
<dbReference type="AlphaFoldDB" id="A0A4Y7TZJ4"/>
<protein>
    <submittedName>
        <fullName evidence="14">Cytochrome P450</fullName>
    </submittedName>
</protein>
<dbReference type="CDD" id="cd11069">
    <property type="entry name" value="CYP_FUM15-like"/>
    <property type="match status" value="1"/>
</dbReference>
<evidence type="ECO:0000313" key="15">
    <source>
        <dbReference type="Proteomes" id="UP000298030"/>
    </source>
</evidence>
<dbReference type="Proteomes" id="UP000298030">
    <property type="component" value="Unassembled WGS sequence"/>
</dbReference>
<dbReference type="PANTHER" id="PTHR24305:SF166">
    <property type="entry name" value="CYTOCHROME P450 12A4, MITOCHONDRIAL-RELATED"/>
    <property type="match status" value="1"/>
</dbReference>
<dbReference type="GO" id="GO:0016705">
    <property type="term" value="F:oxidoreductase activity, acting on paired donors, with incorporation or reduction of molecular oxygen"/>
    <property type="evidence" value="ECO:0007669"/>
    <property type="project" value="InterPro"/>
</dbReference>
<dbReference type="InterPro" id="IPR001128">
    <property type="entry name" value="Cyt_P450"/>
</dbReference>
<dbReference type="PRINTS" id="PR00385">
    <property type="entry name" value="P450"/>
</dbReference>
<evidence type="ECO:0000256" key="13">
    <source>
        <dbReference type="PIRSR" id="PIRSR602403-1"/>
    </source>
</evidence>
<keyword evidence="7 13" id="KW-0479">Metal-binding</keyword>
<dbReference type="Pfam" id="PF00067">
    <property type="entry name" value="p450"/>
    <property type="match status" value="1"/>
</dbReference>
<evidence type="ECO:0000256" key="2">
    <source>
        <dbReference type="ARBA" id="ARBA00004370"/>
    </source>
</evidence>
<dbReference type="PRINTS" id="PR00465">
    <property type="entry name" value="EP450IV"/>
</dbReference>
<evidence type="ECO:0000256" key="5">
    <source>
        <dbReference type="ARBA" id="ARBA00022617"/>
    </source>
</evidence>
<keyword evidence="15" id="KW-1185">Reference proteome</keyword>
<dbReference type="InterPro" id="IPR002403">
    <property type="entry name" value="Cyt_P450_E_grp-IV"/>
</dbReference>
<evidence type="ECO:0000313" key="14">
    <source>
        <dbReference type="EMBL" id="TEB39431.1"/>
    </source>
</evidence>
<evidence type="ECO:0000256" key="9">
    <source>
        <dbReference type="ARBA" id="ARBA00023002"/>
    </source>
</evidence>
<dbReference type="InterPro" id="IPR036396">
    <property type="entry name" value="Cyt_P450_sf"/>
</dbReference>
<dbReference type="OrthoDB" id="1470350at2759"/>
<sequence>MAGSLAQGALVAGATWVSLRLLKWAFDVNPLDNLPGPPGGSFLAGHFYEVFDPDGWDYQKGIAALYGSVIKLRGAFGSKALFVYDPKALYHIIVKDQHIFEETEGFTIGNALVFGKGLFATTGAEHRKQRKALNPVFSTTHTRDMIPLFYDVAHKVRDSFGRIVSSGSQEIEVLDWMSPGLGHTFDSLTEDAEVNYYTRGVREYNDINNRLNIARLYILPLVYNIGTPNFRRWVIDILPWKTLKEMRDVVDILQSTAEEVAVARRVGRGKDIMSILLRANIEASEEDKLSDDEFARGFTFAAMDTTSNAMSRTLHLLSQNPAAQDKLRAEIRQMYARYGRDRLEYDELESLPYLDAVCRETLRVHPPVHTLMRDTREDIVLPFSKPVRGIDGSEIHEVLVPKGTTVFPSLQSSNCNPDIWGPDSFEWKPERWIEGLPESVAKAKIPGIYSHLMTFIGGGRACIGFKFAQLEMKVVLCSLLDKFKFSPVKGKEIRWKMTGIVTPAVAGEPGLQMPLIVGLAD</sequence>
<comment type="subcellular location">
    <subcellularLocation>
        <location evidence="2">Membrane</location>
    </subcellularLocation>
</comment>
<comment type="similarity">
    <text evidence="4">Belongs to the cytochrome P450 family.</text>
</comment>
<dbReference type="GO" id="GO:0020037">
    <property type="term" value="F:heme binding"/>
    <property type="evidence" value="ECO:0007669"/>
    <property type="project" value="InterPro"/>
</dbReference>
<dbReference type="SUPFAM" id="SSF48264">
    <property type="entry name" value="Cytochrome P450"/>
    <property type="match status" value="1"/>
</dbReference>
<dbReference type="PANTHER" id="PTHR24305">
    <property type="entry name" value="CYTOCHROME P450"/>
    <property type="match status" value="1"/>
</dbReference>
<comment type="pathway">
    <text evidence="3">Secondary metabolite biosynthesis; terpenoid biosynthesis.</text>
</comment>
<dbReference type="GO" id="GO:0016020">
    <property type="term" value="C:membrane"/>
    <property type="evidence" value="ECO:0007669"/>
    <property type="project" value="UniProtKB-SubCell"/>
</dbReference>
<evidence type="ECO:0000256" key="3">
    <source>
        <dbReference type="ARBA" id="ARBA00004721"/>
    </source>
</evidence>
<name>A0A4Y7TZJ4_COPMI</name>
<dbReference type="STRING" id="71717.A0A4Y7TZJ4"/>
<comment type="caution">
    <text evidence="14">The sequence shown here is derived from an EMBL/GenBank/DDBJ whole genome shotgun (WGS) entry which is preliminary data.</text>
</comment>
<keyword evidence="5 13" id="KW-0349">Heme</keyword>
<evidence type="ECO:0000256" key="6">
    <source>
        <dbReference type="ARBA" id="ARBA00022692"/>
    </source>
</evidence>
<keyword evidence="10 13" id="KW-0408">Iron</keyword>